<evidence type="ECO:0000313" key="2">
    <source>
        <dbReference type="Proteomes" id="UP000035680"/>
    </source>
</evidence>
<feature type="transmembrane region" description="Helical" evidence="1">
    <location>
        <begin position="7"/>
        <end position="26"/>
    </location>
</feature>
<protein>
    <submittedName>
        <fullName evidence="3">Uncharacterized protein</fullName>
    </submittedName>
</protein>
<dbReference type="WBParaSite" id="SVE_1223100.1">
    <property type="protein sequence ID" value="SVE_1223100.1"/>
    <property type="gene ID" value="SVE_1223100"/>
</dbReference>
<dbReference type="AlphaFoldDB" id="A0A0K0FR16"/>
<organism evidence="2 3">
    <name type="scientific">Strongyloides venezuelensis</name>
    <name type="common">Threadworm</name>
    <dbReference type="NCBI Taxonomy" id="75913"/>
    <lineage>
        <taxon>Eukaryota</taxon>
        <taxon>Metazoa</taxon>
        <taxon>Ecdysozoa</taxon>
        <taxon>Nematoda</taxon>
        <taxon>Chromadorea</taxon>
        <taxon>Rhabditida</taxon>
        <taxon>Tylenchina</taxon>
        <taxon>Panagrolaimomorpha</taxon>
        <taxon>Strongyloidoidea</taxon>
        <taxon>Strongyloididae</taxon>
        <taxon>Strongyloides</taxon>
    </lineage>
</organism>
<accession>A0A0K0FR16</accession>
<keyword evidence="1" id="KW-1133">Transmembrane helix</keyword>
<keyword evidence="2" id="KW-1185">Reference proteome</keyword>
<keyword evidence="1" id="KW-0812">Transmembrane</keyword>
<evidence type="ECO:0000313" key="3">
    <source>
        <dbReference type="WBParaSite" id="SVE_1223100.1"/>
    </source>
</evidence>
<reference evidence="3" key="2">
    <citation type="submission" date="2015-08" db="UniProtKB">
        <authorList>
            <consortium name="WormBaseParasite"/>
        </authorList>
    </citation>
    <scope>IDENTIFICATION</scope>
</reference>
<name>A0A0K0FR16_STRVS</name>
<evidence type="ECO:0000256" key="1">
    <source>
        <dbReference type="SAM" id="Phobius"/>
    </source>
</evidence>
<keyword evidence="1" id="KW-0472">Membrane</keyword>
<reference evidence="2" key="1">
    <citation type="submission" date="2014-07" db="EMBL/GenBank/DDBJ databases">
        <authorList>
            <person name="Martin A.A"/>
            <person name="De Silva N."/>
        </authorList>
    </citation>
    <scope>NUCLEOTIDE SEQUENCE</scope>
</reference>
<dbReference type="Proteomes" id="UP000035680">
    <property type="component" value="Unassembled WGS sequence"/>
</dbReference>
<proteinExistence type="predicted"/>
<sequence>MYFLNFTIIYIIILNIAGTCFGMKFYCSSISINSPCYLLMSSKEGYWKKYFLSKLNFVDRHWVRDTLEMAKKNHRLLSVINQYLKLVINENFVKKFLKKFGWKQHYRITYVSLYFESKPNVRFYNSKNSEPSIALHYRKGPHGI</sequence>